<organism evidence="1 2">
    <name type="scientific">Bacillus phage SIOphi</name>
    <dbReference type="NCBI Taxonomy" id="1285382"/>
    <lineage>
        <taxon>Viruses</taxon>
        <taxon>Duplodnaviria</taxon>
        <taxon>Heunggongvirae</taxon>
        <taxon>Uroviricota</taxon>
        <taxon>Caudoviricetes</taxon>
        <taxon>Herelleviridae</taxon>
        <taxon>Bastillevirinae</taxon>
        <taxon>Siophivirus</taxon>
        <taxon>Siophivirus SIOphi</taxon>
    </lineage>
</organism>
<dbReference type="Proteomes" id="UP000258501">
    <property type="component" value="Segment"/>
</dbReference>
<keyword evidence="2" id="KW-1185">Reference proteome</keyword>
<gene>
    <name evidence="1" type="ORF">SIOphi_00825</name>
</gene>
<name>R4JF45_9CAUD</name>
<dbReference type="OrthoDB" id="10991at10239"/>
<accession>R4JF45</accession>
<proteinExistence type="predicted"/>
<sequence length="167" mass="19570">MDINIGSLDFDVLRLVEEDGTWVEHKLKEELTINEDNLMVEMLHQPSKYIYWSSVLEKLKYFQESVELELERVVASLDNEAREHIKSMGEKPTKDSVDSYIKRTDKYKAAKDKEIYYKYIVGRVQRIVKAFEQRKDMLQSYGKQIAENKVYGQGAGTRIENSPPFHS</sequence>
<evidence type="ECO:0000313" key="2">
    <source>
        <dbReference type="Proteomes" id="UP000258501"/>
    </source>
</evidence>
<dbReference type="EMBL" id="KC699836">
    <property type="protein sequence ID" value="AGK86973.1"/>
    <property type="molecule type" value="Genomic_DNA"/>
</dbReference>
<protein>
    <submittedName>
        <fullName evidence="1">Uncharacterized protein</fullName>
    </submittedName>
</protein>
<evidence type="ECO:0000313" key="1">
    <source>
        <dbReference type="EMBL" id="AGK86973.1"/>
    </source>
</evidence>
<reference evidence="1 2" key="1">
    <citation type="submission" date="2013-02" db="EMBL/GenBank/DDBJ databases">
        <authorList>
            <person name="Lukaszewicz M."/>
            <person name="Biegalska A."/>
            <person name="Krasowska A."/>
        </authorList>
    </citation>
    <scope>NUCLEOTIDE SEQUENCE [LARGE SCALE GENOMIC DNA]</scope>
</reference>